<evidence type="ECO:0000313" key="1">
    <source>
        <dbReference type="EMBL" id="QJD54772.1"/>
    </source>
</evidence>
<evidence type="ECO:0000313" key="2">
    <source>
        <dbReference type="Proteomes" id="UP000501738"/>
    </source>
</evidence>
<accession>A0A6M3TCM8</accession>
<reference evidence="1 2" key="1">
    <citation type="journal article" date="2020" name="Microb. Biotechnol.">
        <title>Phage biocontrol to combat Pseudomonas syringae pathogens causing disease in cherry.</title>
        <authorList>
            <person name="Rabiey M."/>
            <person name="Roy S.R."/>
            <person name="Holtappels D."/>
            <person name="Franceschetti L."/>
            <person name="Quilty B.J."/>
            <person name="Creeth R."/>
            <person name="Sundin G.W."/>
            <person name="Wagemans J."/>
            <person name="Lavigne R."/>
            <person name="Jackson R.W."/>
        </authorList>
    </citation>
    <scope>NUCLEOTIDE SEQUENCE [LARGE SCALE GENOMIC DNA]</scope>
</reference>
<dbReference type="Proteomes" id="UP000501738">
    <property type="component" value="Segment"/>
</dbReference>
<keyword evidence="2" id="KW-1185">Reference proteome</keyword>
<name>A0A6M3TCM8_9CAUD</name>
<protein>
    <submittedName>
        <fullName evidence="1">Uncharacterized protein</fullName>
    </submittedName>
</protein>
<organism evidence="1 2">
    <name type="scientific">Pseudomonas phage MR5</name>
    <dbReference type="NCBI Taxonomy" id="2711172"/>
    <lineage>
        <taxon>Viruses</taxon>
        <taxon>Duplodnaviria</taxon>
        <taxon>Heunggongvirae</taxon>
        <taxon>Uroviricota</taxon>
        <taxon>Caudoviricetes</taxon>
        <taxon>Autographivirales</taxon>
        <taxon>Autoscriptoviridae</taxon>
        <taxon>Krylovirinae</taxon>
        <taxon>Mojovirus</taxon>
        <taxon>Mojovirus MR5</taxon>
    </lineage>
</organism>
<gene>
    <name evidence="1" type="ORF">PssvBMR5_gp04</name>
</gene>
<proteinExistence type="predicted"/>
<dbReference type="EMBL" id="MT104468">
    <property type="protein sequence ID" value="QJD54772.1"/>
    <property type="molecule type" value="Genomic_DNA"/>
</dbReference>
<sequence>MALSATSFSSASMVAKVKAGMQEAITDGMFGQLDNRAGGHICTVVYLRRQGFTFWRRGCDITQLVMQGARIYHAAQQEQQQ</sequence>